<organism evidence="6">
    <name type="scientific">Arthrobacter sp. K5</name>
    <dbReference type="NCBI Taxonomy" id="2839623"/>
    <lineage>
        <taxon>Bacteria</taxon>
        <taxon>Bacillati</taxon>
        <taxon>Actinomycetota</taxon>
        <taxon>Actinomycetes</taxon>
        <taxon>Micrococcales</taxon>
        <taxon>Micrococcaceae</taxon>
        <taxon>Arthrobacter</taxon>
    </lineage>
</organism>
<dbReference type="InterPro" id="IPR035418">
    <property type="entry name" value="AraC-bd_2"/>
</dbReference>
<protein>
    <submittedName>
        <fullName evidence="6">Helix-turn-helix transcriptional regulator</fullName>
    </submittedName>
</protein>
<dbReference type="RefSeq" id="WP_353713454.1">
    <property type="nucleotide sequence ID" value="NZ_CP159280.1"/>
</dbReference>
<proteinExistence type="predicted"/>
<dbReference type="Pfam" id="PF12833">
    <property type="entry name" value="HTH_18"/>
    <property type="match status" value="1"/>
</dbReference>
<evidence type="ECO:0000313" key="6">
    <source>
        <dbReference type="EMBL" id="XCH13746.1"/>
    </source>
</evidence>
<reference evidence="6" key="1">
    <citation type="submission" date="2024-06" db="EMBL/GenBank/DDBJ databases">
        <title>Biodegradation of dimethachlon by Arthrobacter sp. K5: mechanistic insights and ecological implications.</title>
        <authorList>
            <person name="Hu S."/>
            <person name="Lu P."/>
        </authorList>
    </citation>
    <scope>NUCLEOTIDE SEQUENCE</scope>
    <source>
        <strain evidence="6">K5</strain>
        <plasmid evidence="6">unnamed</plasmid>
    </source>
</reference>
<dbReference type="AlphaFoldDB" id="A0AAU8EY44"/>
<evidence type="ECO:0000256" key="4">
    <source>
        <dbReference type="SAM" id="MobiDB-lite"/>
    </source>
</evidence>
<keyword evidence="3" id="KW-0804">Transcription</keyword>
<geneLocation type="plasmid" evidence="6">
    <name>unnamed</name>
</geneLocation>
<dbReference type="InterPro" id="IPR018060">
    <property type="entry name" value="HTH_AraC"/>
</dbReference>
<dbReference type="GO" id="GO:0043565">
    <property type="term" value="F:sequence-specific DNA binding"/>
    <property type="evidence" value="ECO:0007669"/>
    <property type="project" value="InterPro"/>
</dbReference>
<gene>
    <name evidence="6" type="ORF">ABRP34_23110</name>
</gene>
<evidence type="ECO:0000256" key="1">
    <source>
        <dbReference type="ARBA" id="ARBA00023015"/>
    </source>
</evidence>
<evidence type="ECO:0000259" key="5">
    <source>
        <dbReference type="PROSITE" id="PS01124"/>
    </source>
</evidence>
<keyword evidence="6" id="KW-0614">Plasmid</keyword>
<dbReference type="EMBL" id="CP159280">
    <property type="protein sequence ID" value="XCH13746.1"/>
    <property type="molecule type" value="Genomic_DNA"/>
</dbReference>
<dbReference type="PANTHER" id="PTHR46796:SF6">
    <property type="entry name" value="ARAC SUBFAMILY"/>
    <property type="match status" value="1"/>
</dbReference>
<dbReference type="SUPFAM" id="SSF46689">
    <property type="entry name" value="Homeodomain-like"/>
    <property type="match status" value="1"/>
</dbReference>
<dbReference type="InterPro" id="IPR050204">
    <property type="entry name" value="AraC_XylS_family_regulators"/>
</dbReference>
<dbReference type="Pfam" id="PF14525">
    <property type="entry name" value="AraC_binding_2"/>
    <property type="match status" value="1"/>
</dbReference>
<evidence type="ECO:0000256" key="2">
    <source>
        <dbReference type="ARBA" id="ARBA00023125"/>
    </source>
</evidence>
<accession>A0AAU8EY44</accession>
<keyword evidence="1" id="KW-0805">Transcription regulation</keyword>
<name>A0AAU8EY44_9MICC</name>
<dbReference type="SMART" id="SM00342">
    <property type="entry name" value="HTH_ARAC"/>
    <property type="match status" value="1"/>
</dbReference>
<feature type="domain" description="HTH araC/xylS-type" evidence="5">
    <location>
        <begin position="221"/>
        <end position="319"/>
    </location>
</feature>
<keyword evidence="2" id="KW-0238">DNA-binding</keyword>
<sequence length="328" mass="35956">MHLWRNVADTGRKQRAPKMDDVGVSKVARTPDEWAAAVERCFVPLQVKRIADGFEGTIKERHFNGGTRVSLVDSGASTLERTAKLTADPHEARLLFVCHLSGRANVTQMGRQSVQKPGQAVLYLTADPYELSFPTHISELIFSLPVGALRMPEGGLRDLASRSIDPSPSLKVLHTCLNELSECRQSTESDGLERIAVELVHGILSRHLGRPAPLGTAALAATIVEFAREHATDPDLSPETLAARFHISRRTLYLALEQRNTAPADLLRRLRIEHATGLLHCTTYPLATVAARSGFSNERTFSRAFASVHGMSPGAYRERGRTDSAIVV</sequence>
<dbReference type="PANTHER" id="PTHR46796">
    <property type="entry name" value="HTH-TYPE TRANSCRIPTIONAL ACTIVATOR RHAS-RELATED"/>
    <property type="match status" value="1"/>
</dbReference>
<dbReference type="InterPro" id="IPR009057">
    <property type="entry name" value="Homeodomain-like_sf"/>
</dbReference>
<dbReference type="PROSITE" id="PS01124">
    <property type="entry name" value="HTH_ARAC_FAMILY_2"/>
    <property type="match status" value="1"/>
</dbReference>
<evidence type="ECO:0000256" key="3">
    <source>
        <dbReference type="ARBA" id="ARBA00023163"/>
    </source>
</evidence>
<dbReference type="GO" id="GO:0003700">
    <property type="term" value="F:DNA-binding transcription factor activity"/>
    <property type="evidence" value="ECO:0007669"/>
    <property type="project" value="InterPro"/>
</dbReference>
<dbReference type="InterPro" id="IPR018062">
    <property type="entry name" value="HTH_AraC-typ_CS"/>
</dbReference>
<feature type="region of interest" description="Disordered" evidence="4">
    <location>
        <begin position="1"/>
        <end position="21"/>
    </location>
</feature>
<dbReference type="Gene3D" id="1.10.10.60">
    <property type="entry name" value="Homeodomain-like"/>
    <property type="match status" value="1"/>
</dbReference>
<dbReference type="PROSITE" id="PS00041">
    <property type="entry name" value="HTH_ARAC_FAMILY_1"/>
    <property type="match status" value="1"/>
</dbReference>